<dbReference type="PROSITE" id="PS50011">
    <property type="entry name" value="PROTEIN_KINASE_DOM"/>
    <property type="match status" value="1"/>
</dbReference>
<dbReference type="RefSeq" id="WP_077025493.1">
    <property type="nucleotide sequence ID" value="NZ_CP017641.1"/>
</dbReference>
<feature type="domain" description="Protein kinase" evidence="10">
    <location>
        <begin position="224"/>
        <end position="495"/>
    </location>
</feature>
<evidence type="ECO:0000256" key="4">
    <source>
        <dbReference type="ARBA" id="ARBA00022840"/>
    </source>
</evidence>
<accession>A0A1P8WJC9</accession>
<dbReference type="STRING" id="1891926.Fuma_03760"/>
<proteinExistence type="predicted"/>
<dbReference type="EC" id="2.7.11.1" evidence="11"/>
<evidence type="ECO:0000256" key="1">
    <source>
        <dbReference type="ARBA" id="ARBA00022679"/>
    </source>
</evidence>
<protein>
    <submittedName>
        <fullName evidence="11">Serine/threonine-protein kinase PknD</fullName>
        <ecNumber evidence="11">2.7.11.1</ecNumber>
    </submittedName>
</protein>
<keyword evidence="9" id="KW-0812">Transmembrane</keyword>
<reference evidence="11 12" key="1">
    <citation type="journal article" date="2016" name="Front. Microbiol.">
        <title>Fuerstia marisgermanicae gen. nov., sp. nov., an Unusual Member of the Phylum Planctomycetes from the German Wadden Sea.</title>
        <authorList>
            <person name="Kohn T."/>
            <person name="Heuer A."/>
            <person name="Jogler M."/>
            <person name="Vollmers J."/>
            <person name="Boedeker C."/>
            <person name="Bunk B."/>
            <person name="Rast P."/>
            <person name="Borchert D."/>
            <person name="Glockner I."/>
            <person name="Freese H.M."/>
            <person name="Klenk H.P."/>
            <person name="Overmann J."/>
            <person name="Kaster A.K."/>
            <person name="Rohde M."/>
            <person name="Wiegand S."/>
            <person name="Jogler C."/>
        </authorList>
    </citation>
    <scope>NUCLEOTIDE SEQUENCE [LARGE SCALE GENOMIC DNA]</scope>
    <source>
        <strain evidence="11 12">NH11</strain>
    </source>
</reference>
<dbReference type="PROSITE" id="PS00107">
    <property type="entry name" value="PROTEIN_KINASE_ATP"/>
    <property type="match status" value="1"/>
</dbReference>
<name>A0A1P8WJC9_9PLAN</name>
<keyword evidence="1 11" id="KW-0808">Transferase</keyword>
<dbReference type="GO" id="GO:0005524">
    <property type="term" value="F:ATP binding"/>
    <property type="evidence" value="ECO:0007669"/>
    <property type="project" value="UniProtKB-UniRule"/>
</dbReference>
<dbReference type="Pfam" id="PF00400">
    <property type="entry name" value="WD40"/>
    <property type="match status" value="3"/>
</dbReference>
<evidence type="ECO:0000259" key="10">
    <source>
        <dbReference type="PROSITE" id="PS50011"/>
    </source>
</evidence>
<keyword evidence="12" id="KW-1185">Reference proteome</keyword>
<dbReference type="KEGG" id="fmr:Fuma_03760"/>
<dbReference type="Gene3D" id="3.30.200.20">
    <property type="entry name" value="Phosphorylase Kinase, domain 1"/>
    <property type="match status" value="1"/>
</dbReference>
<keyword evidence="9" id="KW-1133">Transmembrane helix</keyword>
<feature type="repeat" description="WD" evidence="5">
    <location>
        <begin position="1430"/>
        <end position="1471"/>
    </location>
</feature>
<dbReference type="PROSITE" id="PS50294">
    <property type="entry name" value="WD_REPEATS_REGION"/>
    <property type="match status" value="2"/>
</dbReference>
<keyword evidence="7" id="KW-0175">Coiled coil</keyword>
<dbReference type="CDD" id="cd14014">
    <property type="entry name" value="STKc_PknB_like"/>
    <property type="match status" value="1"/>
</dbReference>
<keyword evidence="9" id="KW-0472">Membrane</keyword>
<feature type="repeat" description="WD" evidence="5">
    <location>
        <begin position="1137"/>
        <end position="1179"/>
    </location>
</feature>
<evidence type="ECO:0000313" key="11">
    <source>
        <dbReference type="EMBL" id="APZ94137.1"/>
    </source>
</evidence>
<dbReference type="PANTHER" id="PTHR43289:SF6">
    <property type="entry name" value="SERINE_THREONINE-PROTEIN KINASE NEKL-3"/>
    <property type="match status" value="1"/>
</dbReference>
<dbReference type="OrthoDB" id="9765809at2"/>
<evidence type="ECO:0000256" key="9">
    <source>
        <dbReference type="SAM" id="Phobius"/>
    </source>
</evidence>
<dbReference type="InterPro" id="IPR015943">
    <property type="entry name" value="WD40/YVTN_repeat-like_dom_sf"/>
</dbReference>
<evidence type="ECO:0000256" key="6">
    <source>
        <dbReference type="PROSITE-ProRule" id="PRU10141"/>
    </source>
</evidence>
<dbReference type="InterPro" id="IPR011041">
    <property type="entry name" value="Quinoprot_gluc/sorb_DH_b-prop"/>
</dbReference>
<feature type="compositionally biased region" description="Polar residues" evidence="8">
    <location>
        <begin position="1"/>
        <end position="18"/>
    </location>
</feature>
<dbReference type="SUPFAM" id="SSF50952">
    <property type="entry name" value="Soluble quinoprotein glucose dehydrogenase"/>
    <property type="match status" value="1"/>
</dbReference>
<dbReference type="InterPro" id="IPR036322">
    <property type="entry name" value="WD40_repeat_dom_sf"/>
</dbReference>
<dbReference type="PANTHER" id="PTHR43289">
    <property type="entry name" value="MITOGEN-ACTIVATED PROTEIN KINASE KINASE KINASE 20-RELATED"/>
    <property type="match status" value="1"/>
</dbReference>
<keyword evidence="2 6" id="KW-0547">Nucleotide-binding</keyword>
<feature type="region of interest" description="Disordered" evidence="8">
    <location>
        <begin position="1200"/>
        <end position="1225"/>
    </location>
</feature>
<dbReference type="InterPro" id="IPR011009">
    <property type="entry name" value="Kinase-like_dom_sf"/>
</dbReference>
<dbReference type="SUPFAM" id="SSF69322">
    <property type="entry name" value="Tricorn protease domain 2"/>
    <property type="match status" value="1"/>
</dbReference>
<keyword evidence="5" id="KW-0853">WD repeat</keyword>
<evidence type="ECO:0000256" key="2">
    <source>
        <dbReference type="ARBA" id="ARBA00022741"/>
    </source>
</evidence>
<feature type="compositionally biased region" description="Polar residues" evidence="8">
    <location>
        <begin position="95"/>
        <end position="109"/>
    </location>
</feature>
<dbReference type="EMBL" id="CP017641">
    <property type="protein sequence ID" value="APZ94137.1"/>
    <property type="molecule type" value="Genomic_DNA"/>
</dbReference>
<dbReference type="Gene3D" id="1.10.510.10">
    <property type="entry name" value="Transferase(Phosphotransferase) domain 1"/>
    <property type="match status" value="1"/>
</dbReference>
<dbReference type="SUPFAM" id="SSF50978">
    <property type="entry name" value="WD40 repeat-like"/>
    <property type="match status" value="2"/>
</dbReference>
<dbReference type="SMART" id="SM00320">
    <property type="entry name" value="WD40"/>
    <property type="match status" value="12"/>
</dbReference>
<feature type="region of interest" description="Disordered" evidence="8">
    <location>
        <begin position="1"/>
        <end position="177"/>
    </location>
</feature>
<dbReference type="InterPro" id="IPR017441">
    <property type="entry name" value="Protein_kinase_ATP_BS"/>
</dbReference>
<keyword evidence="4 6" id="KW-0067">ATP-binding</keyword>
<keyword evidence="3 11" id="KW-0418">Kinase</keyword>
<dbReference type="PROSITE" id="PS50082">
    <property type="entry name" value="WD_REPEATS_2"/>
    <property type="match status" value="2"/>
</dbReference>
<organism evidence="11 12">
    <name type="scientific">Fuerstiella marisgermanici</name>
    <dbReference type="NCBI Taxonomy" id="1891926"/>
    <lineage>
        <taxon>Bacteria</taxon>
        <taxon>Pseudomonadati</taxon>
        <taxon>Planctomycetota</taxon>
        <taxon>Planctomycetia</taxon>
        <taxon>Planctomycetales</taxon>
        <taxon>Planctomycetaceae</taxon>
        <taxon>Fuerstiella</taxon>
    </lineage>
</organism>
<feature type="compositionally biased region" description="Polar residues" evidence="8">
    <location>
        <begin position="32"/>
        <end position="53"/>
    </location>
</feature>
<gene>
    <name evidence="11" type="primary">pknD_4</name>
    <name evidence="11" type="ORF">Fuma_03760</name>
</gene>
<dbReference type="Gene3D" id="2.130.10.10">
    <property type="entry name" value="YVTN repeat-like/Quinoprotein amine dehydrogenase"/>
    <property type="match status" value="4"/>
</dbReference>
<evidence type="ECO:0000256" key="8">
    <source>
        <dbReference type="SAM" id="MobiDB-lite"/>
    </source>
</evidence>
<dbReference type="GO" id="GO:0004674">
    <property type="term" value="F:protein serine/threonine kinase activity"/>
    <property type="evidence" value="ECO:0007669"/>
    <property type="project" value="UniProtKB-EC"/>
</dbReference>
<evidence type="ECO:0000313" key="12">
    <source>
        <dbReference type="Proteomes" id="UP000187735"/>
    </source>
</evidence>
<dbReference type="SUPFAM" id="SSF56112">
    <property type="entry name" value="Protein kinase-like (PK-like)"/>
    <property type="match status" value="1"/>
</dbReference>
<evidence type="ECO:0000256" key="5">
    <source>
        <dbReference type="PROSITE-ProRule" id="PRU00221"/>
    </source>
</evidence>
<dbReference type="InterPro" id="IPR000719">
    <property type="entry name" value="Prot_kinase_dom"/>
</dbReference>
<dbReference type="Pfam" id="PF00069">
    <property type="entry name" value="Pkinase"/>
    <property type="match status" value="1"/>
</dbReference>
<evidence type="ECO:0000256" key="7">
    <source>
        <dbReference type="SAM" id="Coils"/>
    </source>
</evidence>
<sequence>MSKSQRGGNRPSKSSSAHGTLLPGSANPGASDKTQSTVEAEPQATASPSTASGTDRPAVYDTQAAPPIARQSPPQPGSHAAQSESRPSAAPRKLPSQQDLRAVTATQVPPASGAGVIGKMTRAHSKSVSFPDLDNITEPEGFATAPDDDSNVENKAQSEGGAEGKTVQQRSRRRVPGKSTWNLRIKQRGVAGHISGIINEIPLDPSKATGLQSALTVDNSAAEYDIIDELGAGNMGIVYRARQTSLNRELAIKTLKPDSTNAEYDQAMFVSEAVVTANLVHPNIVPIHDLGRTEDGKLFYSMKQVNGIPWQNTIRENSAEANLEIFLKVCDAVAYAHSRGVVNRDLKPENVIVGSYGEVIVLDWGLAITTSAFAKKDSVIVDFRGGGGTPAYMAPELLDEDVSRVGPHSDIYLLGAILFELLEGIQPHCLRKMWDSDDPEEQMNIVLWAVMQNEIEPDVQNDGELMQIALKAMSTQPEDRYDTVEELQEAIREYRITGRAEELMLKVEQKGTSTYTEYQSAVALYEEALRKWPSNRRAQDGNKKARLAYAELAQKKGDIDLGLQVIPSDEDRRFQTVRKKLKRTKRTRSIIRATWSLLLVSAIGLSAFLLLTQAELRNGRTALAQQEIELDQKTKLAAKKTAEAKAATEVATAKTEEANEAEARILAAKADLDKAMLALQEAKQTNLDLAHEIGIKKKELDTKTKEAETATKAAEDARTQLEAETRAAIAAKAEAEEAKKLTIIARFDGLTERINAMISIRDYGRVSKWALEAEKLGERHDFIGEEKIEAIKKQRLHAIEAMTGHSAIQRPGHIEHAIISRNGTTLVTDTRDENAPRDAKLMVFRDRKLADLAPSHGLPLKFTGRKVRDLSVSSSGDVICVVDDQSIHVWQWNGTNYHAVNVTQPTEIKQKGLKLEQGLVSDDGLHVFVIARNRFTHVLAWSLQDNSGQHQATVQLEIEDDDFNGVRDAVLPPDKSVLIVALGDGSCRAIPLKCDGANVQIAGRVPGNVIGSDFPALSGLDDLGTQDEGGRNGRFQPRTLSLSRDGSELVLTEGNRFFVVPQNKNARADEFPYRSPKQLAGFATTTCNHDGIIRAMDVSKDGQTVITAQGKFIQVWKKRGNAFTLAEIPGLLIEKYVAGHSHSISTLAFEGTSSNYILSVGQDNVVRRWNLDEYENYVAGFEQMMDELEALADPDLSVSRSAPGVRVPHENRKPSRYILTSGPQPPNQLLASQQPPQIRPPSNAKRFRQARHVYSAEFSNDDSRLVVGADDLAAHSFNSVTAEQTLSAHMLLPRDPFFAPERNNFLEGHVPEIVSMTFLPPDGKQLLTLDYFGSISVWDAFDDENGIGYELSRPLPSEPVNQAAPGQPYEVEDSYCDVAVSPDGKYVIAGGVRNDGNTNMRESKDEYFAALWKVDDFMKSATPGPYRELRDVHDWRITAAAFSPDGTKVITAGRRGRFALWDFENNKVLAMAEGGHGSDGVSGVFFVSDDTMISAGFDGNVFRWSIDGDKLIPTAIQRDTNQSAVPDYIIRMRPSPDRSQFITSDLTKDPKTGVYLLKLNSWSSQDGWQATLPVDIEAPLNDLGSPYRHDISWADDSKQVLFVHDKKLLILDSDGWKVQEGLQLPATESAIRGAFAPLVENELRIATFDGRFASLWNVMNGDLITRFRSHLSSVRAGFSSDRRFVVTASDSIRVFNSDESSPDHGRPLLRLSQDATGHTLPADAAFSPIDGDYRFASIDAAGTISLWDWGPGMQPPKTPVFKIRPDDIDADAARTLANSLCWSDDGQLLASTHSGKVRLWKVQGDTLQPVPLALPEKLYPEDLTIDDIDFSSNGQLLVAGGVYDRNAYGLIWKIANGAASPVAEIDAEDRHEGIRGITAIVINDVTNEVVSGGADSRLQRWQIGGTDNDELTVLPWIGEREGRGPNSEDRFTNPHSSAITSLDTAADGRFVSTDEDGWIVIWPSQR</sequence>
<dbReference type="InterPro" id="IPR001680">
    <property type="entry name" value="WD40_rpt"/>
</dbReference>
<feature type="binding site" evidence="6">
    <location>
        <position position="253"/>
    </location>
    <ligand>
        <name>ATP</name>
        <dbReference type="ChEBI" id="CHEBI:30616"/>
    </ligand>
</feature>
<feature type="coiled-coil region" evidence="7">
    <location>
        <begin position="623"/>
        <end position="741"/>
    </location>
</feature>
<dbReference type="SMART" id="SM00220">
    <property type="entry name" value="S_TKc"/>
    <property type="match status" value="1"/>
</dbReference>
<feature type="transmembrane region" description="Helical" evidence="9">
    <location>
        <begin position="589"/>
        <end position="611"/>
    </location>
</feature>
<dbReference type="Proteomes" id="UP000187735">
    <property type="component" value="Chromosome"/>
</dbReference>
<evidence type="ECO:0000256" key="3">
    <source>
        <dbReference type="ARBA" id="ARBA00022777"/>
    </source>
</evidence>